<dbReference type="AlphaFoldDB" id="A0A9W6R4G7"/>
<dbReference type="InterPro" id="IPR020846">
    <property type="entry name" value="MFS_dom"/>
</dbReference>
<feature type="transmembrane region" description="Helical" evidence="5">
    <location>
        <begin position="392"/>
        <end position="409"/>
    </location>
</feature>
<accession>A0A9W6R4G7</accession>
<comment type="subcellular location">
    <subcellularLocation>
        <location evidence="1">Cell membrane</location>
        <topology evidence="1">Multi-pass membrane protein</topology>
    </subcellularLocation>
</comment>
<evidence type="ECO:0000256" key="3">
    <source>
        <dbReference type="ARBA" id="ARBA00022989"/>
    </source>
</evidence>
<feature type="transmembrane region" description="Helical" evidence="5">
    <location>
        <begin position="211"/>
        <end position="233"/>
    </location>
</feature>
<reference evidence="7" key="1">
    <citation type="submission" date="2023-03" db="EMBL/GenBank/DDBJ databases">
        <title>Amycolatopsis taiwanensis NBRC 103393.</title>
        <authorList>
            <person name="Ichikawa N."/>
            <person name="Sato H."/>
            <person name="Tonouchi N."/>
        </authorList>
    </citation>
    <scope>NUCLEOTIDE SEQUENCE</scope>
    <source>
        <strain evidence="7">NBRC 103393</strain>
    </source>
</reference>
<gene>
    <name evidence="7" type="ORF">Atai01_59300</name>
</gene>
<feature type="transmembrane region" description="Helical" evidence="5">
    <location>
        <begin position="415"/>
        <end position="433"/>
    </location>
</feature>
<dbReference type="PROSITE" id="PS50850">
    <property type="entry name" value="MFS"/>
    <property type="match status" value="1"/>
</dbReference>
<dbReference type="PANTHER" id="PTHR42718:SF48">
    <property type="entry name" value="CONSERVED TWO-DOMAIN MEMBRANE PROTEIN-RELATED"/>
    <property type="match status" value="1"/>
</dbReference>
<protein>
    <submittedName>
        <fullName evidence="7">MFS transporter</fullName>
    </submittedName>
</protein>
<comment type="caution">
    <text evidence="7">The sequence shown here is derived from an EMBL/GenBank/DDBJ whole genome shotgun (WGS) entry which is preliminary data.</text>
</comment>
<feature type="transmembrane region" description="Helical" evidence="5">
    <location>
        <begin position="351"/>
        <end position="372"/>
    </location>
</feature>
<name>A0A9W6R4G7_9PSEU</name>
<feature type="transmembrane region" description="Helical" evidence="5">
    <location>
        <begin position="153"/>
        <end position="173"/>
    </location>
</feature>
<sequence length="446" mass="45577">MILGGAPFLAGLDLFVVNVAFGDIATSFPGHSLADLSWILNGYAIIYAAALIPIGRWADKVGRKRVFLLGLGLFTLASLAAAASPDPWTLVVLRLCQALGAAALTPASLGLLIHAVPPDKRAGAVRVWAAVGALASAFGPVVGGLLAELSWRWIFVINVPVGIVLLVLALRVIDDPQPGQGNSPLDPTGVALLTVGIGALALGLVQGRAWGWSSAGILASFAVAVVALIGFAINNARHRTPLIEPALFRVHSFTWSNVAALLFNASFAAGLLAVILWLQNVWSYSAIQTGLAIAPGPLMVPIFALGGQAVAKRVRAGALAAVGSALWALGIAVIGLSAGRQPHYVTGVLPGWLIAGIGVGLAMPTILSSATAHLPPTRSATGSAIVNMTRQIGMVLGISVLIVVLGGFAEDFGHAWLAVVVIGLLAALAAPGMSSRKGVSPTSSSW</sequence>
<keyword evidence="3 5" id="KW-1133">Transmembrane helix</keyword>
<dbReference type="EMBL" id="BSTI01000015">
    <property type="protein sequence ID" value="GLY69311.1"/>
    <property type="molecule type" value="Genomic_DNA"/>
</dbReference>
<feature type="transmembrane region" description="Helical" evidence="5">
    <location>
        <begin position="318"/>
        <end position="339"/>
    </location>
</feature>
<dbReference type="Proteomes" id="UP001165136">
    <property type="component" value="Unassembled WGS sequence"/>
</dbReference>
<organism evidence="7 8">
    <name type="scientific">Amycolatopsis taiwanensis</name>
    <dbReference type="NCBI Taxonomy" id="342230"/>
    <lineage>
        <taxon>Bacteria</taxon>
        <taxon>Bacillati</taxon>
        <taxon>Actinomycetota</taxon>
        <taxon>Actinomycetes</taxon>
        <taxon>Pseudonocardiales</taxon>
        <taxon>Pseudonocardiaceae</taxon>
        <taxon>Amycolatopsis</taxon>
    </lineage>
</organism>
<proteinExistence type="predicted"/>
<dbReference type="Pfam" id="PF07690">
    <property type="entry name" value="MFS_1"/>
    <property type="match status" value="1"/>
</dbReference>
<dbReference type="InterPro" id="IPR036259">
    <property type="entry name" value="MFS_trans_sf"/>
</dbReference>
<feature type="domain" description="Major facilitator superfamily (MFS) profile" evidence="6">
    <location>
        <begin position="1"/>
        <end position="438"/>
    </location>
</feature>
<dbReference type="SUPFAM" id="SSF103473">
    <property type="entry name" value="MFS general substrate transporter"/>
    <property type="match status" value="1"/>
</dbReference>
<feature type="transmembrane region" description="Helical" evidence="5">
    <location>
        <begin position="66"/>
        <end position="85"/>
    </location>
</feature>
<feature type="transmembrane region" description="Helical" evidence="5">
    <location>
        <begin position="38"/>
        <end position="54"/>
    </location>
</feature>
<keyword evidence="8" id="KW-1185">Reference proteome</keyword>
<dbReference type="PANTHER" id="PTHR42718">
    <property type="entry name" value="MAJOR FACILITATOR SUPERFAMILY MULTIDRUG TRANSPORTER MFSC"/>
    <property type="match status" value="1"/>
</dbReference>
<dbReference type="InterPro" id="IPR011701">
    <property type="entry name" value="MFS"/>
</dbReference>
<keyword evidence="4 5" id="KW-0472">Membrane</keyword>
<evidence type="ECO:0000259" key="6">
    <source>
        <dbReference type="PROSITE" id="PS50850"/>
    </source>
</evidence>
<dbReference type="GO" id="GO:0022857">
    <property type="term" value="F:transmembrane transporter activity"/>
    <property type="evidence" value="ECO:0007669"/>
    <property type="project" value="InterPro"/>
</dbReference>
<dbReference type="Gene3D" id="1.20.1720.10">
    <property type="entry name" value="Multidrug resistance protein D"/>
    <property type="match status" value="1"/>
</dbReference>
<dbReference type="PRINTS" id="PR01036">
    <property type="entry name" value="TCRTETB"/>
</dbReference>
<feature type="transmembrane region" description="Helical" evidence="5">
    <location>
        <begin position="254"/>
        <end position="278"/>
    </location>
</feature>
<feature type="transmembrane region" description="Helical" evidence="5">
    <location>
        <begin position="185"/>
        <end position="205"/>
    </location>
</feature>
<evidence type="ECO:0000256" key="5">
    <source>
        <dbReference type="SAM" id="Phobius"/>
    </source>
</evidence>
<feature type="transmembrane region" description="Helical" evidence="5">
    <location>
        <begin position="284"/>
        <end position="306"/>
    </location>
</feature>
<evidence type="ECO:0000313" key="8">
    <source>
        <dbReference type="Proteomes" id="UP001165136"/>
    </source>
</evidence>
<dbReference type="GO" id="GO:0005886">
    <property type="term" value="C:plasma membrane"/>
    <property type="evidence" value="ECO:0007669"/>
    <property type="project" value="UniProtKB-SubCell"/>
</dbReference>
<evidence type="ECO:0000313" key="7">
    <source>
        <dbReference type="EMBL" id="GLY69311.1"/>
    </source>
</evidence>
<evidence type="ECO:0000256" key="1">
    <source>
        <dbReference type="ARBA" id="ARBA00004651"/>
    </source>
</evidence>
<dbReference type="CDD" id="cd17321">
    <property type="entry name" value="MFS_MMR_MDR_like"/>
    <property type="match status" value="1"/>
</dbReference>
<dbReference type="InterPro" id="IPR005829">
    <property type="entry name" value="Sugar_transporter_CS"/>
</dbReference>
<dbReference type="Gene3D" id="1.20.1250.20">
    <property type="entry name" value="MFS general substrate transporter like domains"/>
    <property type="match status" value="1"/>
</dbReference>
<evidence type="ECO:0000256" key="4">
    <source>
        <dbReference type="ARBA" id="ARBA00023136"/>
    </source>
</evidence>
<evidence type="ECO:0000256" key="2">
    <source>
        <dbReference type="ARBA" id="ARBA00022692"/>
    </source>
</evidence>
<dbReference type="PROSITE" id="PS00216">
    <property type="entry name" value="SUGAR_TRANSPORT_1"/>
    <property type="match status" value="1"/>
</dbReference>
<feature type="transmembrane region" description="Helical" evidence="5">
    <location>
        <begin position="125"/>
        <end position="147"/>
    </location>
</feature>
<keyword evidence="2 5" id="KW-0812">Transmembrane</keyword>